<feature type="region of interest" description="Disordered" evidence="1">
    <location>
        <begin position="116"/>
        <end position="152"/>
    </location>
</feature>
<evidence type="ECO:0000313" key="2">
    <source>
        <dbReference type="EMBL" id="GBN30686.1"/>
    </source>
</evidence>
<gene>
    <name evidence="2" type="ORF">AVEN_116733_1</name>
</gene>
<name>A0A4Y2MYI2_ARAVE</name>
<reference evidence="2 3" key="1">
    <citation type="journal article" date="2019" name="Sci. Rep.">
        <title>Orb-weaving spider Araneus ventricosus genome elucidates the spidroin gene catalogue.</title>
        <authorList>
            <person name="Kono N."/>
            <person name="Nakamura H."/>
            <person name="Ohtoshi R."/>
            <person name="Moran D.A.P."/>
            <person name="Shinohara A."/>
            <person name="Yoshida Y."/>
            <person name="Fujiwara M."/>
            <person name="Mori M."/>
            <person name="Tomita M."/>
            <person name="Arakawa K."/>
        </authorList>
    </citation>
    <scope>NUCLEOTIDE SEQUENCE [LARGE SCALE GENOMIC DNA]</scope>
</reference>
<sequence length="152" mass="16994">MNPDLGSRSGDRTKLLENAGTMVLSLLDSKIWRTFERSLCQILSEKSLQEWDSPIGFRVYKDETHPLGLESTRMRLTHWVLGVYKNEYSPLGLESAMRFTHLGLESARTHPLGLESYKDETHPLGLESTDGAPTGLVSPQDETHPLGLESQG</sequence>
<keyword evidence="3" id="KW-1185">Reference proteome</keyword>
<evidence type="ECO:0000256" key="1">
    <source>
        <dbReference type="SAM" id="MobiDB-lite"/>
    </source>
</evidence>
<comment type="caution">
    <text evidence="2">The sequence shown here is derived from an EMBL/GenBank/DDBJ whole genome shotgun (WGS) entry which is preliminary data.</text>
</comment>
<evidence type="ECO:0000313" key="3">
    <source>
        <dbReference type="Proteomes" id="UP000499080"/>
    </source>
</evidence>
<accession>A0A4Y2MYI2</accession>
<organism evidence="2 3">
    <name type="scientific">Araneus ventricosus</name>
    <name type="common">Orbweaver spider</name>
    <name type="synonym">Epeira ventricosa</name>
    <dbReference type="NCBI Taxonomy" id="182803"/>
    <lineage>
        <taxon>Eukaryota</taxon>
        <taxon>Metazoa</taxon>
        <taxon>Ecdysozoa</taxon>
        <taxon>Arthropoda</taxon>
        <taxon>Chelicerata</taxon>
        <taxon>Arachnida</taxon>
        <taxon>Araneae</taxon>
        <taxon>Araneomorphae</taxon>
        <taxon>Entelegynae</taxon>
        <taxon>Araneoidea</taxon>
        <taxon>Araneidae</taxon>
        <taxon>Araneus</taxon>
    </lineage>
</organism>
<dbReference type="AlphaFoldDB" id="A0A4Y2MYI2"/>
<proteinExistence type="predicted"/>
<protein>
    <submittedName>
        <fullName evidence="2">Uncharacterized protein</fullName>
    </submittedName>
</protein>
<dbReference type="Proteomes" id="UP000499080">
    <property type="component" value="Unassembled WGS sequence"/>
</dbReference>
<dbReference type="EMBL" id="BGPR01007961">
    <property type="protein sequence ID" value="GBN30686.1"/>
    <property type="molecule type" value="Genomic_DNA"/>
</dbReference>